<feature type="binding site" evidence="4">
    <location>
        <position position="57"/>
    </location>
    <ligand>
        <name>substrate</name>
    </ligand>
</feature>
<evidence type="ECO:0000256" key="4">
    <source>
        <dbReference type="PIRSR" id="PIRSR613078-2"/>
    </source>
</evidence>
<dbReference type="GO" id="GO:0016791">
    <property type="term" value="F:phosphatase activity"/>
    <property type="evidence" value="ECO:0007669"/>
    <property type="project" value="TreeGrafter"/>
</dbReference>
<comment type="caution">
    <text evidence="5">The sequence shown here is derived from an EMBL/GenBank/DDBJ whole genome shotgun (WGS) entry which is preliminary data.</text>
</comment>
<dbReference type="Pfam" id="PF00300">
    <property type="entry name" value="His_Phos_1"/>
    <property type="match status" value="1"/>
</dbReference>
<evidence type="ECO:0000313" key="5">
    <source>
        <dbReference type="EMBL" id="MBM6921564.1"/>
    </source>
</evidence>
<dbReference type="PANTHER" id="PTHR48100">
    <property type="entry name" value="BROAD-SPECIFICITY PHOSPHATASE YOR283W-RELATED"/>
    <property type="match status" value="1"/>
</dbReference>
<reference evidence="5" key="2">
    <citation type="journal article" date="2021" name="Sci. Rep.">
        <title>The distribution of antibiotic resistance genes in chicken gut microbiota commensals.</title>
        <authorList>
            <person name="Juricova H."/>
            <person name="Matiasovicova J."/>
            <person name="Kubasova T."/>
            <person name="Cejkova D."/>
            <person name="Rychlik I."/>
        </authorList>
    </citation>
    <scope>NUCLEOTIDE SEQUENCE</scope>
    <source>
        <strain evidence="5">An559</strain>
    </source>
</reference>
<feature type="active site" description="Proton donor/acceptor" evidence="3">
    <location>
        <position position="81"/>
    </location>
</feature>
<dbReference type="SMART" id="SM00855">
    <property type="entry name" value="PGAM"/>
    <property type="match status" value="1"/>
</dbReference>
<name>A0A939BDX7_9FIRM</name>
<proteinExistence type="predicted"/>
<dbReference type="InterPro" id="IPR013078">
    <property type="entry name" value="His_Pase_superF_clade-1"/>
</dbReference>
<dbReference type="CDD" id="cd07067">
    <property type="entry name" value="HP_PGM_like"/>
    <property type="match status" value="1"/>
</dbReference>
<dbReference type="InterPro" id="IPR029033">
    <property type="entry name" value="His_PPase_superfam"/>
</dbReference>
<gene>
    <name evidence="5" type="ORF">H6A12_10395</name>
</gene>
<dbReference type="PIRSF" id="PIRSF000709">
    <property type="entry name" value="6PFK_2-Ptase"/>
    <property type="match status" value="1"/>
</dbReference>
<dbReference type="EMBL" id="JACJKY010000019">
    <property type="protein sequence ID" value="MBM6921564.1"/>
    <property type="molecule type" value="Genomic_DNA"/>
</dbReference>
<dbReference type="Proteomes" id="UP000774750">
    <property type="component" value="Unassembled WGS sequence"/>
</dbReference>
<keyword evidence="6" id="KW-1185">Reference proteome</keyword>
<keyword evidence="1" id="KW-0324">Glycolysis</keyword>
<reference evidence="5" key="1">
    <citation type="submission" date="2020-08" db="EMBL/GenBank/DDBJ databases">
        <authorList>
            <person name="Cejkova D."/>
            <person name="Kubasova T."/>
            <person name="Jahodarova E."/>
            <person name="Rychlik I."/>
        </authorList>
    </citation>
    <scope>NUCLEOTIDE SEQUENCE</scope>
    <source>
        <strain evidence="5">An559</strain>
    </source>
</reference>
<accession>A0A939BDX7</accession>
<dbReference type="RefSeq" id="WP_204447626.1">
    <property type="nucleotide sequence ID" value="NZ_JACJKY010000019.1"/>
</dbReference>
<dbReference type="GO" id="GO:0005737">
    <property type="term" value="C:cytoplasm"/>
    <property type="evidence" value="ECO:0007669"/>
    <property type="project" value="TreeGrafter"/>
</dbReference>
<feature type="binding site" evidence="4">
    <location>
        <begin position="7"/>
        <end position="14"/>
    </location>
    <ligand>
        <name>substrate</name>
    </ligand>
</feature>
<evidence type="ECO:0000256" key="3">
    <source>
        <dbReference type="PIRSR" id="PIRSR613078-1"/>
    </source>
</evidence>
<evidence type="ECO:0000313" key="6">
    <source>
        <dbReference type="Proteomes" id="UP000774750"/>
    </source>
</evidence>
<organism evidence="5 6">
    <name type="scientific">Merdimmobilis hominis</name>
    <dbReference type="NCBI Taxonomy" id="2897707"/>
    <lineage>
        <taxon>Bacteria</taxon>
        <taxon>Bacillati</taxon>
        <taxon>Bacillota</taxon>
        <taxon>Clostridia</taxon>
        <taxon>Eubacteriales</taxon>
        <taxon>Oscillospiraceae</taxon>
        <taxon>Merdimmobilis</taxon>
    </lineage>
</organism>
<feature type="binding site" evidence="4">
    <location>
        <begin position="81"/>
        <end position="84"/>
    </location>
    <ligand>
        <name>substrate</name>
    </ligand>
</feature>
<evidence type="ECO:0000256" key="2">
    <source>
        <dbReference type="ARBA" id="ARBA00023235"/>
    </source>
</evidence>
<feature type="active site" description="Tele-phosphohistidine intermediate" evidence="3">
    <location>
        <position position="8"/>
    </location>
</feature>
<keyword evidence="2" id="KW-0413">Isomerase</keyword>
<dbReference type="PROSITE" id="PS00175">
    <property type="entry name" value="PG_MUTASE"/>
    <property type="match status" value="1"/>
</dbReference>
<dbReference type="InterPro" id="IPR050275">
    <property type="entry name" value="PGM_Phosphatase"/>
</dbReference>
<protein>
    <submittedName>
        <fullName evidence="5">Histidine phosphatase family protein</fullName>
    </submittedName>
</protein>
<dbReference type="PANTHER" id="PTHR48100:SF1">
    <property type="entry name" value="HISTIDINE PHOSPHATASE FAMILY PROTEIN-RELATED"/>
    <property type="match status" value="1"/>
</dbReference>
<dbReference type="AlphaFoldDB" id="A0A939BDX7"/>
<sequence>MHLLVTRHGETTWNVQNKICGRTDAPLTPRGIEQAHALAQKLCGTQIDTIICSPLSRAKETAQIIQSVCGGELLVDERLIEQDYGIFEGEDRFSEAFLANKRQFACRYPGGESMMMLAHRVYGLLDECKAEHHNKTVLLVCHNGVCRVIHTYFHDLTNEAYTQFSLENCGLLRYSVK</sequence>
<dbReference type="SUPFAM" id="SSF53254">
    <property type="entry name" value="Phosphoglycerate mutase-like"/>
    <property type="match status" value="1"/>
</dbReference>
<dbReference type="InterPro" id="IPR001345">
    <property type="entry name" value="PG/BPGM_mutase_AS"/>
</dbReference>
<evidence type="ECO:0000256" key="1">
    <source>
        <dbReference type="ARBA" id="ARBA00023152"/>
    </source>
</evidence>
<dbReference type="Gene3D" id="3.40.50.1240">
    <property type="entry name" value="Phosphoglycerate mutase-like"/>
    <property type="match status" value="1"/>
</dbReference>